<comment type="caution">
    <text evidence="2">The sequence shown here is derived from an EMBL/GenBank/DDBJ whole genome shotgun (WGS) entry which is preliminary data.</text>
</comment>
<dbReference type="Proteomes" id="UP000494106">
    <property type="component" value="Unassembled WGS sequence"/>
</dbReference>
<reference evidence="2 3" key="1">
    <citation type="submission" date="2020-04" db="EMBL/GenBank/DDBJ databases">
        <authorList>
            <person name="Wallbank WR R."/>
            <person name="Pardo Diaz C."/>
            <person name="Kozak K."/>
            <person name="Martin S."/>
            <person name="Jiggins C."/>
            <person name="Moest M."/>
            <person name="Warren A I."/>
            <person name="Byers J.R.P. K."/>
            <person name="Montejo-Kovacevich G."/>
            <person name="Yen C E."/>
        </authorList>
    </citation>
    <scope>NUCLEOTIDE SEQUENCE [LARGE SCALE GENOMIC DNA]</scope>
</reference>
<name>A0A8S0ZQ26_ARCPL</name>
<keyword evidence="3" id="KW-1185">Reference proteome</keyword>
<dbReference type="AlphaFoldDB" id="A0A8S0ZQ26"/>
<evidence type="ECO:0000256" key="1">
    <source>
        <dbReference type="SAM" id="Phobius"/>
    </source>
</evidence>
<proteinExistence type="predicted"/>
<dbReference type="OrthoDB" id="7343073at2759"/>
<dbReference type="EMBL" id="CADEBC010000485">
    <property type="protein sequence ID" value="CAB3235268.1"/>
    <property type="molecule type" value="Genomic_DNA"/>
</dbReference>
<gene>
    <name evidence="2" type="ORF">APLA_LOCUS6018</name>
</gene>
<feature type="transmembrane region" description="Helical" evidence="1">
    <location>
        <begin position="47"/>
        <end position="68"/>
    </location>
</feature>
<accession>A0A8S0ZQ26</accession>
<keyword evidence="1" id="KW-1133">Transmembrane helix</keyword>
<organism evidence="2 3">
    <name type="scientific">Arctia plantaginis</name>
    <name type="common">Wood tiger moth</name>
    <name type="synonym">Phalaena plantaginis</name>
    <dbReference type="NCBI Taxonomy" id="874455"/>
    <lineage>
        <taxon>Eukaryota</taxon>
        <taxon>Metazoa</taxon>
        <taxon>Ecdysozoa</taxon>
        <taxon>Arthropoda</taxon>
        <taxon>Hexapoda</taxon>
        <taxon>Insecta</taxon>
        <taxon>Pterygota</taxon>
        <taxon>Neoptera</taxon>
        <taxon>Endopterygota</taxon>
        <taxon>Lepidoptera</taxon>
        <taxon>Glossata</taxon>
        <taxon>Ditrysia</taxon>
        <taxon>Noctuoidea</taxon>
        <taxon>Erebidae</taxon>
        <taxon>Arctiinae</taxon>
        <taxon>Arctia</taxon>
    </lineage>
</organism>
<evidence type="ECO:0000313" key="3">
    <source>
        <dbReference type="Proteomes" id="UP000494106"/>
    </source>
</evidence>
<protein>
    <submittedName>
        <fullName evidence="2">Uncharacterized protein</fullName>
    </submittedName>
</protein>
<keyword evidence="1" id="KW-0812">Transmembrane</keyword>
<keyword evidence="1" id="KW-0472">Membrane</keyword>
<evidence type="ECO:0000313" key="2">
    <source>
        <dbReference type="EMBL" id="CAB3235268.1"/>
    </source>
</evidence>
<sequence length="107" mass="12526">MNLNGMLKIIPEHPYYPNNKYCEELGLVEFDKVETDNISKHWNRQTIIWMLALALLMWMISYLMILTITMCFDVSFRSVAGVSGVIHWFNGTTALIAEDHVRIFRML</sequence>